<evidence type="ECO:0000313" key="3">
    <source>
        <dbReference type="Proteomes" id="UP001501690"/>
    </source>
</evidence>
<proteinExistence type="predicted"/>
<dbReference type="EMBL" id="BAAAPL010000001">
    <property type="protein sequence ID" value="GAA1694824.1"/>
    <property type="molecule type" value="Genomic_DNA"/>
</dbReference>
<dbReference type="InterPro" id="IPR016181">
    <property type="entry name" value="Acyl_CoA_acyltransferase"/>
</dbReference>
<gene>
    <name evidence="2" type="ORF">GCM10009808_09880</name>
</gene>
<protein>
    <submittedName>
        <fullName evidence="2">GNAT family N-acetyltransferase</fullName>
    </submittedName>
</protein>
<comment type="caution">
    <text evidence="2">The sequence shown here is derived from an EMBL/GenBank/DDBJ whole genome shotgun (WGS) entry which is preliminary data.</text>
</comment>
<sequence>MGKQSEYEIRVLERGEVEHAVAWAAREGWNPGLADADAFAAVDPGGFFGGFLGGELVAVISAIRYDAGYGFVGFYIVDPDHRGQGLGLRLWNAALAHLDGVRTVGLDGVVDQQDNYRASGFVLAHRNGRYAGHAPFALAPASESGTIRDAEGVSFDDLVAYDAAHFGTPRPGFVHDWITLPGHRARVAVDADAVRGFGVLRPCGEGLKVGPLFAEDAGAARALLADLVAEVPDSETVFLDPPTTNPEALALVAELGMDPVFETARMYRGPALDLPIGEVFGISTFELG</sequence>
<dbReference type="InterPro" id="IPR052729">
    <property type="entry name" value="Acyl/Acetyltrans_Enzymes"/>
</dbReference>
<accession>A0ABP4TVX7</accession>
<feature type="domain" description="N-acetyltransferase" evidence="1">
    <location>
        <begin position="7"/>
        <end position="143"/>
    </location>
</feature>
<feature type="domain" description="N-acetyltransferase" evidence="1">
    <location>
        <begin position="145"/>
        <end position="286"/>
    </location>
</feature>
<evidence type="ECO:0000313" key="2">
    <source>
        <dbReference type="EMBL" id="GAA1694824.1"/>
    </source>
</evidence>
<dbReference type="Proteomes" id="UP001501690">
    <property type="component" value="Unassembled WGS sequence"/>
</dbReference>
<dbReference type="CDD" id="cd04301">
    <property type="entry name" value="NAT_SF"/>
    <property type="match status" value="1"/>
</dbReference>
<dbReference type="Pfam" id="PF00583">
    <property type="entry name" value="Acetyltransf_1"/>
    <property type="match status" value="1"/>
</dbReference>
<dbReference type="Gene3D" id="3.40.630.30">
    <property type="match status" value="1"/>
</dbReference>
<dbReference type="InterPro" id="IPR000182">
    <property type="entry name" value="GNAT_dom"/>
</dbReference>
<evidence type="ECO:0000259" key="1">
    <source>
        <dbReference type="PROSITE" id="PS51186"/>
    </source>
</evidence>
<dbReference type="PROSITE" id="PS51186">
    <property type="entry name" value="GNAT"/>
    <property type="match status" value="2"/>
</dbReference>
<dbReference type="PANTHER" id="PTHR47237">
    <property type="entry name" value="SLL0310 PROTEIN"/>
    <property type="match status" value="1"/>
</dbReference>
<dbReference type="RefSeq" id="WP_344070024.1">
    <property type="nucleotide sequence ID" value="NZ_BAAAPL010000001.1"/>
</dbReference>
<keyword evidence="3" id="KW-1185">Reference proteome</keyword>
<reference evidence="3" key="1">
    <citation type="journal article" date="2019" name="Int. J. Syst. Evol. Microbiol.">
        <title>The Global Catalogue of Microorganisms (GCM) 10K type strain sequencing project: providing services to taxonomists for standard genome sequencing and annotation.</title>
        <authorList>
            <consortium name="The Broad Institute Genomics Platform"/>
            <consortium name="The Broad Institute Genome Sequencing Center for Infectious Disease"/>
            <person name="Wu L."/>
            <person name="Ma J."/>
        </authorList>
    </citation>
    <scope>NUCLEOTIDE SEQUENCE [LARGE SCALE GENOMIC DNA]</scope>
    <source>
        <strain evidence="3">JCM 15577</strain>
    </source>
</reference>
<dbReference type="PANTHER" id="PTHR47237:SF1">
    <property type="entry name" value="SLL0310 PROTEIN"/>
    <property type="match status" value="1"/>
</dbReference>
<dbReference type="InterPro" id="IPR041496">
    <property type="entry name" value="YitH/HolE_GNAT"/>
</dbReference>
<dbReference type="Gene3D" id="3.40.630.90">
    <property type="match status" value="1"/>
</dbReference>
<dbReference type="SUPFAM" id="SSF55729">
    <property type="entry name" value="Acyl-CoA N-acyltransferases (Nat)"/>
    <property type="match status" value="1"/>
</dbReference>
<organism evidence="2 3">
    <name type="scientific">Microbacterium sediminicola</name>
    <dbReference type="NCBI Taxonomy" id="415210"/>
    <lineage>
        <taxon>Bacteria</taxon>
        <taxon>Bacillati</taxon>
        <taxon>Actinomycetota</taxon>
        <taxon>Actinomycetes</taxon>
        <taxon>Micrococcales</taxon>
        <taxon>Microbacteriaceae</taxon>
        <taxon>Microbacterium</taxon>
    </lineage>
</organism>
<name>A0ABP4TVX7_9MICO</name>
<dbReference type="Pfam" id="PF18014">
    <property type="entry name" value="Acetyltransf_18"/>
    <property type="match status" value="1"/>
</dbReference>